<feature type="non-terminal residue" evidence="1">
    <location>
        <position position="60"/>
    </location>
</feature>
<accession>A0A8S7IZE9</accession>
<sequence length="60" mass="7227">MYNGNELRIIQSLQKDIEDELNRIGLLYRFFSRTKLESSIIKKYEKEPNKYSEDGKKIQD</sequence>
<evidence type="ECO:0000313" key="1">
    <source>
        <dbReference type="EMBL" id="EFC3527824.1"/>
    </source>
</evidence>
<dbReference type="Proteomes" id="UP000538406">
    <property type="component" value="Unassembled WGS sequence"/>
</dbReference>
<name>A0A8S7IZE9_ECOLX</name>
<reference evidence="1 2" key="1">
    <citation type="submission" date="2018-08" db="EMBL/GenBank/DDBJ databases">
        <authorList>
            <consortium name="NARMS: The National Antimicrobial Resistance Monitoring System"/>
        </authorList>
    </citation>
    <scope>NUCLEOTIDE SEQUENCE [LARGE SCALE GENOMIC DNA]</scope>
    <source>
        <strain evidence="1 2">FSIS11705178</strain>
    </source>
</reference>
<proteinExistence type="predicted"/>
<comment type="caution">
    <text evidence="1">The sequence shown here is derived from an EMBL/GenBank/DDBJ whole genome shotgun (WGS) entry which is preliminary data.</text>
</comment>
<protein>
    <submittedName>
        <fullName evidence="1">RelA/SpoT family protein</fullName>
    </submittedName>
</protein>
<organism evidence="1 2">
    <name type="scientific">Escherichia coli</name>
    <dbReference type="NCBI Taxonomy" id="562"/>
    <lineage>
        <taxon>Bacteria</taxon>
        <taxon>Pseudomonadati</taxon>
        <taxon>Pseudomonadota</taxon>
        <taxon>Gammaproteobacteria</taxon>
        <taxon>Enterobacterales</taxon>
        <taxon>Enterobacteriaceae</taxon>
        <taxon>Escherichia</taxon>
    </lineage>
</organism>
<gene>
    <name evidence="1" type="ORF">CTR35_005131</name>
</gene>
<evidence type="ECO:0000313" key="2">
    <source>
        <dbReference type="Proteomes" id="UP000538406"/>
    </source>
</evidence>
<dbReference type="AlphaFoldDB" id="A0A8S7IZE9"/>
<dbReference type="EMBL" id="AASHPR010000129">
    <property type="protein sequence ID" value="EFC3527824.1"/>
    <property type="molecule type" value="Genomic_DNA"/>
</dbReference>